<keyword evidence="6 12" id="KW-0418">Kinase</keyword>
<dbReference type="Pfam" id="PF07730">
    <property type="entry name" value="HisKA_3"/>
    <property type="match status" value="1"/>
</dbReference>
<dbReference type="Proteomes" id="UP000184291">
    <property type="component" value="Unassembled WGS sequence"/>
</dbReference>
<keyword evidence="5" id="KW-0547">Nucleotide-binding</keyword>
<organism evidence="12 13">
    <name type="scientific">Actinomyces glycerinitolerans</name>
    <dbReference type="NCBI Taxonomy" id="1892869"/>
    <lineage>
        <taxon>Bacteria</taxon>
        <taxon>Bacillati</taxon>
        <taxon>Actinomycetota</taxon>
        <taxon>Actinomycetes</taxon>
        <taxon>Actinomycetales</taxon>
        <taxon>Actinomycetaceae</taxon>
        <taxon>Actinomyces</taxon>
    </lineage>
</organism>
<protein>
    <recommendedName>
        <fullName evidence="2">histidine kinase</fullName>
        <ecNumber evidence="2">2.7.13.3</ecNumber>
    </recommendedName>
</protein>
<dbReference type="GO" id="GO:0000155">
    <property type="term" value="F:phosphorelay sensor kinase activity"/>
    <property type="evidence" value="ECO:0007669"/>
    <property type="project" value="InterPro"/>
</dbReference>
<evidence type="ECO:0000256" key="3">
    <source>
        <dbReference type="ARBA" id="ARBA00022553"/>
    </source>
</evidence>
<reference evidence="13" key="1">
    <citation type="submission" date="2016-09" db="EMBL/GenBank/DDBJ databases">
        <authorList>
            <person name="Strepis N."/>
        </authorList>
    </citation>
    <scope>NUCLEOTIDE SEQUENCE [LARGE SCALE GENOMIC DNA]</scope>
</reference>
<feature type="compositionally biased region" description="Low complexity" evidence="9">
    <location>
        <begin position="29"/>
        <end position="42"/>
    </location>
</feature>
<feature type="transmembrane region" description="Helical" evidence="10">
    <location>
        <begin position="121"/>
        <end position="139"/>
    </location>
</feature>
<keyword evidence="10" id="KW-1133">Transmembrane helix</keyword>
<dbReference type="AlphaFoldDB" id="A0A1M4RXX6"/>
<evidence type="ECO:0000256" key="9">
    <source>
        <dbReference type="SAM" id="MobiDB-lite"/>
    </source>
</evidence>
<dbReference type="STRING" id="1892869.ACGLYG10_1033"/>
<evidence type="ECO:0000256" key="8">
    <source>
        <dbReference type="ARBA" id="ARBA00023012"/>
    </source>
</evidence>
<dbReference type="PANTHER" id="PTHR24421">
    <property type="entry name" value="NITRATE/NITRITE SENSOR PROTEIN NARX-RELATED"/>
    <property type="match status" value="1"/>
</dbReference>
<evidence type="ECO:0000256" key="1">
    <source>
        <dbReference type="ARBA" id="ARBA00000085"/>
    </source>
</evidence>
<gene>
    <name evidence="12" type="ORF">ACGLYG10_1033</name>
</gene>
<dbReference type="InterPro" id="IPR050482">
    <property type="entry name" value="Sensor_HK_TwoCompSys"/>
</dbReference>
<evidence type="ECO:0000313" key="12">
    <source>
        <dbReference type="EMBL" id="SHE24823.1"/>
    </source>
</evidence>
<sequence length="470" mass="49505">MRVRHSLRQLPGIVTPLADTARGSSSDGDVPAADAPVTTATPTGFPAPTALDWRRHCRLIGPTRYRIPLSDAVLTILLAVVVLADFTLVYTWGPHPAYVANMLVALTVTAAQPFRHRSPTVSGVVVYLAMVAYVALLRVTPVNLGLSPIIVAVPTALHALTRWAADRRWGVAGLLAALVGAVINPQTVYAVNPHTADMFNYPPFGFALACVLVVTVTYLWALSRRAGAESMDRTVAAASRLAAAQAVSAERLAVARELHDLVGHGLTVVKVQADTGLALGTPEAARDSLTAVRDASAAALASTRELVALLRSSTTQGPPAPVADLTALPELVAQARATGVEVEAALPTAAELAAWNDSWTALQRLTLIRVVTEGLTNAARHGDGTARITIARHDDSCRVRITNPLPGGVSTLAADGDNGHEHGYGLTGMAERLRLVEGRLEAGPSDDAGAYFLLDAVFPADFSHDPEEHR</sequence>
<evidence type="ECO:0000256" key="10">
    <source>
        <dbReference type="SAM" id="Phobius"/>
    </source>
</evidence>
<keyword evidence="3" id="KW-0597">Phosphoprotein</keyword>
<dbReference type="PANTHER" id="PTHR24421:SF10">
    <property type="entry name" value="NITRATE_NITRITE SENSOR PROTEIN NARQ"/>
    <property type="match status" value="1"/>
</dbReference>
<dbReference type="Gene3D" id="3.30.565.10">
    <property type="entry name" value="Histidine kinase-like ATPase, C-terminal domain"/>
    <property type="match status" value="1"/>
</dbReference>
<feature type="transmembrane region" description="Helical" evidence="10">
    <location>
        <begin position="72"/>
        <end position="92"/>
    </location>
</feature>
<keyword evidence="8" id="KW-0902">Two-component regulatory system</keyword>
<dbReference type="CDD" id="cd16917">
    <property type="entry name" value="HATPase_UhpB-NarQ-NarX-like"/>
    <property type="match status" value="1"/>
</dbReference>
<keyword evidence="10" id="KW-0812">Transmembrane</keyword>
<keyword evidence="4" id="KW-0808">Transferase</keyword>
<dbReference type="EMBL" id="FQTT01000009">
    <property type="protein sequence ID" value="SHE24823.1"/>
    <property type="molecule type" value="Genomic_DNA"/>
</dbReference>
<feature type="transmembrane region" description="Helical" evidence="10">
    <location>
        <begin position="171"/>
        <end position="191"/>
    </location>
</feature>
<dbReference type="Gene3D" id="1.20.5.1930">
    <property type="match status" value="1"/>
</dbReference>
<comment type="catalytic activity">
    <reaction evidence="1">
        <text>ATP + protein L-histidine = ADP + protein N-phospho-L-histidine.</text>
        <dbReference type="EC" id="2.7.13.3"/>
    </reaction>
</comment>
<keyword evidence="10" id="KW-0472">Membrane</keyword>
<feature type="region of interest" description="Disordered" evidence="9">
    <location>
        <begin position="17"/>
        <end position="42"/>
    </location>
</feature>
<accession>A0A1M4RXX6</accession>
<dbReference type="EC" id="2.7.13.3" evidence="2"/>
<dbReference type="InterPro" id="IPR011712">
    <property type="entry name" value="Sig_transdc_His_kin_sub3_dim/P"/>
</dbReference>
<dbReference type="GO" id="GO:0046983">
    <property type="term" value="F:protein dimerization activity"/>
    <property type="evidence" value="ECO:0007669"/>
    <property type="project" value="InterPro"/>
</dbReference>
<dbReference type="GO" id="GO:0016020">
    <property type="term" value="C:membrane"/>
    <property type="evidence" value="ECO:0007669"/>
    <property type="project" value="InterPro"/>
</dbReference>
<evidence type="ECO:0000256" key="5">
    <source>
        <dbReference type="ARBA" id="ARBA00022741"/>
    </source>
</evidence>
<name>A0A1M4RXX6_9ACTO</name>
<feature type="transmembrane region" description="Helical" evidence="10">
    <location>
        <begin position="203"/>
        <end position="223"/>
    </location>
</feature>
<dbReference type="SUPFAM" id="SSF55874">
    <property type="entry name" value="ATPase domain of HSP90 chaperone/DNA topoisomerase II/histidine kinase"/>
    <property type="match status" value="1"/>
</dbReference>
<proteinExistence type="predicted"/>
<evidence type="ECO:0000256" key="7">
    <source>
        <dbReference type="ARBA" id="ARBA00022840"/>
    </source>
</evidence>
<dbReference type="InterPro" id="IPR036890">
    <property type="entry name" value="HATPase_C_sf"/>
</dbReference>
<dbReference type="GO" id="GO:0005524">
    <property type="term" value="F:ATP binding"/>
    <property type="evidence" value="ECO:0007669"/>
    <property type="project" value="UniProtKB-KW"/>
</dbReference>
<evidence type="ECO:0000313" key="13">
    <source>
        <dbReference type="Proteomes" id="UP000184291"/>
    </source>
</evidence>
<evidence type="ECO:0000256" key="4">
    <source>
        <dbReference type="ARBA" id="ARBA00022679"/>
    </source>
</evidence>
<evidence type="ECO:0000256" key="6">
    <source>
        <dbReference type="ARBA" id="ARBA00022777"/>
    </source>
</evidence>
<evidence type="ECO:0000259" key="11">
    <source>
        <dbReference type="Pfam" id="PF07730"/>
    </source>
</evidence>
<feature type="domain" description="Signal transduction histidine kinase subgroup 3 dimerisation and phosphoacceptor" evidence="11">
    <location>
        <begin position="250"/>
        <end position="313"/>
    </location>
</feature>
<evidence type="ECO:0000256" key="2">
    <source>
        <dbReference type="ARBA" id="ARBA00012438"/>
    </source>
</evidence>
<keyword evidence="13" id="KW-1185">Reference proteome</keyword>
<keyword evidence="7" id="KW-0067">ATP-binding</keyword>